<dbReference type="EMBL" id="GL381227">
    <property type="protein sequence ID" value="EGT36113.1"/>
    <property type="molecule type" value="Genomic_DNA"/>
</dbReference>
<dbReference type="HOGENOM" id="CLU_2229753_0_0_1"/>
<protein>
    <submittedName>
        <fullName evidence="1">Uncharacterized protein</fullName>
    </submittedName>
</protein>
<dbReference type="Proteomes" id="UP000008068">
    <property type="component" value="Unassembled WGS sequence"/>
</dbReference>
<accession>G0PLY7</accession>
<organism evidence="2">
    <name type="scientific">Caenorhabditis brenneri</name>
    <name type="common">Nematode worm</name>
    <dbReference type="NCBI Taxonomy" id="135651"/>
    <lineage>
        <taxon>Eukaryota</taxon>
        <taxon>Metazoa</taxon>
        <taxon>Ecdysozoa</taxon>
        <taxon>Nematoda</taxon>
        <taxon>Chromadorea</taxon>
        <taxon>Rhabditida</taxon>
        <taxon>Rhabditina</taxon>
        <taxon>Rhabditomorpha</taxon>
        <taxon>Rhabditoidea</taxon>
        <taxon>Rhabditidae</taxon>
        <taxon>Peloderinae</taxon>
        <taxon>Caenorhabditis</taxon>
    </lineage>
</organism>
<proteinExistence type="predicted"/>
<dbReference type="AlphaFoldDB" id="G0PLY7"/>
<dbReference type="STRING" id="135651.G0PLY7"/>
<dbReference type="eggNOG" id="ENOG502TG4R">
    <property type="taxonomic scope" value="Eukaryota"/>
</dbReference>
<keyword evidence="2" id="KW-1185">Reference proteome</keyword>
<sequence>TENHTDDGMIYYGPDKGYAVLNDTNKLSATTENSIIVPLGTVCKDEEISHVFFTIFRGQKLFSGRQKYRTWGGEEVVDDDEEELMEDVKTRYKRDGQNGSDTSECV</sequence>
<gene>
    <name evidence="1" type="ORF">CAEBREN_32339</name>
</gene>
<dbReference type="OrthoDB" id="5870749at2759"/>
<evidence type="ECO:0000313" key="2">
    <source>
        <dbReference type="Proteomes" id="UP000008068"/>
    </source>
</evidence>
<reference evidence="2" key="1">
    <citation type="submission" date="2011-07" db="EMBL/GenBank/DDBJ databases">
        <authorList>
            <consortium name="Caenorhabditis brenneri Sequencing and Analysis Consortium"/>
            <person name="Wilson R.K."/>
        </authorList>
    </citation>
    <scope>NUCLEOTIDE SEQUENCE [LARGE SCALE GENOMIC DNA]</scope>
    <source>
        <strain evidence="2">PB2801</strain>
    </source>
</reference>
<feature type="non-terminal residue" evidence="1">
    <location>
        <position position="1"/>
    </location>
</feature>
<dbReference type="InParanoid" id="G0PLY7"/>
<name>G0PLY7_CAEBE</name>
<evidence type="ECO:0000313" key="1">
    <source>
        <dbReference type="EMBL" id="EGT36113.1"/>
    </source>
</evidence>